<feature type="compositionally biased region" description="Basic and acidic residues" evidence="1">
    <location>
        <begin position="12"/>
        <end position="40"/>
    </location>
</feature>
<evidence type="ECO:0000313" key="2">
    <source>
        <dbReference type="EMBL" id="SDT06919.1"/>
    </source>
</evidence>
<gene>
    <name evidence="2" type="ORF">SAMN04489809_3432</name>
</gene>
<dbReference type="InterPro" id="IPR035172">
    <property type="entry name" value="DUF5302"/>
</dbReference>
<name>A0A1H1XE33_9MICO</name>
<feature type="compositionally biased region" description="Polar residues" evidence="1">
    <location>
        <begin position="1"/>
        <end position="11"/>
    </location>
</feature>
<protein>
    <recommendedName>
        <fullName evidence="4">DUF5302 domain-containing protein</fullName>
    </recommendedName>
</protein>
<dbReference type="RefSeq" id="WP_025103207.1">
    <property type="nucleotide sequence ID" value="NZ_CBDRLF010000006.1"/>
</dbReference>
<sequence length="59" mass="6587">MSTEEGAGSSSEDMKRKFKEALEKKNAHHRQGEAHLDGDSAVHAAHAPQTRREFRRKSG</sequence>
<evidence type="ECO:0000313" key="3">
    <source>
        <dbReference type="Proteomes" id="UP000182126"/>
    </source>
</evidence>
<evidence type="ECO:0008006" key="4">
    <source>
        <dbReference type="Google" id="ProtNLM"/>
    </source>
</evidence>
<dbReference type="eggNOG" id="ENOG5033A76">
    <property type="taxonomic scope" value="Bacteria"/>
</dbReference>
<feature type="region of interest" description="Disordered" evidence="1">
    <location>
        <begin position="1"/>
        <end position="59"/>
    </location>
</feature>
<organism evidence="2 3">
    <name type="scientific">Microbacterium paraoxydans</name>
    <dbReference type="NCBI Taxonomy" id="199592"/>
    <lineage>
        <taxon>Bacteria</taxon>
        <taxon>Bacillati</taxon>
        <taxon>Actinomycetota</taxon>
        <taxon>Actinomycetes</taxon>
        <taxon>Micrococcales</taxon>
        <taxon>Microbacteriaceae</taxon>
        <taxon>Microbacterium</taxon>
    </lineage>
</organism>
<dbReference type="AlphaFoldDB" id="A0A1H1XE33"/>
<dbReference type="EMBL" id="LT629770">
    <property type="protein sequence ID" value="SDT06919.1"/>
    <property type="molecule type" value="Genomic_DNA"/>
</dbReference>
<proteinExistence type="predicted"/>
<dbReference type="Pfam" id="PF17227">
    <property type="entry name" value="DUF5302"/>
    <property type="match status" value="1"/>
</dbReference>
<dbReference type="Proteomes" id="UP000182126">
    <property type="component" value="Chromosome I"/>
</dbReference>
<dbReference type="GeneID" id="36299356"/>
<reference evidence="2 3" key="1">
    <citation type="submission" date="2016-10" db="EMBL/GenBank/DDBJ databases">
        <authorList>
            <person name="de Groot N.N."/>
        </authorList>
    </citation>
    <scope>NUCLEOTIDE SEQUENCE [LARGE SCALE GENOMIC DNA]</scope>
    <source>
        <strain evidence="2 3">DSM 15019</strain>
    </source>
</reference>
<evidence type="ECO:0000256" key="1">
    <source>
        <dbReference type="SAM" id="MobiDB-lite"/>
    </source>
</evidence>
<accession>A0A1H1XE33</accession>